<dbReference type="EMBL" id="CAJJDM010000034">
    <property type="protein sequence ID" value="CAD8063674.1"/>
    <property type="molecule type" value="Genomic_DNA"/>
</dbReference>
<sequence>MDSINERCTNSIKSNEEIEKLCTPEYNNFIDKAIYLLNNGQTFQKLFVCQNINKATELDFYVPELVALMINKIKTEEPNVIKELIKALSNLIILLNENIVNKIKEQLLKQLQDLCSNYFNSPFCDQICELMLTLSKYMEFDFDPYLLILNEDSVRYEGLKIIEMRYSLMSNNQQALSLKHVKQCIGRKNERMCRIIDQVILKHDKLLMILIRDQDWLKNTISLISDFDKQVRINGCKLFLNTWLKMEEQGYEGHLKFQDTLQDIIQYIDDDPKIIILIVQCLSTIKTESIQQAFMDYIRPQPIQIELVKEYYQYIYLFDSKIRQQYDDFLINQISNLIDTSKEFSFLKHLSDLYTQLNEQTHQQLLGLLFGNLELNQIFFIPYLLDIINKGNRIKNKQFVIQLQKTFDFLKKSILNYESKGLWYEVEETLNILECLANNLNIKTEFNSLCFSYLSMGSQHIRKKISVYLIDQITENYEKIVPQYLQYLNHTNYTYRILLIDFCIQICRKRSRNFFKQCNLIQENIVNKIKEQLLKQLQDLCSNYFNSPFCDQICELMLTLSKYMEFDFDPYLLILNEDSVRYEGLKIIEMRYSLMSNNQQALSLKHVKQCIGRKNERMCRIIDQVILKHDKLLMILIRDQDWLKNTISLISDFDKQVRINGCKLFLNTWLKMEEQGYEGHLKFQDTLQDIIQYIDDDPKIIILIVQCLSTIKTESIQQAFMDYIRPQPIQIELVKEYYQYIYLFDSKIRQQYDDFLINQISNLIDTSKEFSFLKHLSDLYTQLNEQTHQQLLGLLFGNLELNQIFFIPYLLDIINKGNRIKNKQFVIQLQKTFDFLKKSILNYESKGLWYEVEETLNILECLANNLNIKTEFNSLCFSYLSMGSQHIRKKISVYLIDQITENYEKIVPQYLQYLNHTNYTYRILLIDFCIQICRKRSRNFFKQCNLIQVLQLQNDPVYIVRLKFVQLIYEMRLLFWNEEKELVIKLQQIFQQFLIDKKSIVQQMAKDINQKLQQIHFHHPETIIKQEHANNLKENMETFQPKNQIRLKTPTKNNTTARLQTPTNKVSSQTPTLKKQQILFPKPQTKSTCVQLPKVPPKSNITKNQQFQKNSKDY</sequence>
<dbReference type="OMA" id="CDQICEL"/>
<evidence type="ECO:0000313" key="3">
    <source>
        <dbReference type="Proteomes" id="UP000688137"/>
    </source>
</evidence>
<dbReference type="PANTHER" id="PTHR21467:SF0">
    <property type="entry name" value="SERINE_THREONINE-PROTEIN PHOSPHATASE 4 REGULATORY SUBUNIT 4"/>
    <property type="match status" value="1"/>
</dbReference>
<dbReference type="AlphaFoldDB" id="A0A8S1LLK9"/>
<protein>
    <submittedName>
        <fullName evidence="2">Uncharacterized protein</fullName>
    </submittedName>
</protein>
<reference evidence="2" key="1">
    <citation type="submission" date="2021-01" db="EMBL/GenBank/DDBJ databases">
        <authorList>
            <consortium name="Genoscope - CEA"/>
            <person name="William W."/>
        </authorList>
    </citation>
    <scope>NUCLEOTIDE SEQUENCE</scope>
</reference>
<organism evidence="2 3">
    <name type="scientific">Paramecium primaurelia</name>
    <dbReference type="NCBI Taxonomy" id="5886"/>
    <lineage>
        <taxon>Eukaryota</taxon>
        <taxon>Sar</taxon>
        <taxon>Alveolata</taxon>
        <taxon>Ciliophora</taxon>
        <taxon>Intramacronucleata</taxon>
        <taxon>Oligohymenophorea</taxon>
        <taxon>Peniculida</taxon>
        <taxon>Parameciidae</taxon>
        <taxon>Paramecium</taxon>
    </lineage>
</organism>
<keyword evidence="3" id="KW-1185">Reference proteome</keyword>
<accession>A0A8S1LLK9</accession>
<dbReference type="InterPro" id="IPR039918">
    <property type="entry name" value="PPP4R4"/>
</dbReference>
<feature type="region of interest" description="Disordered" evidence="1">
    <location>
        <begin position="1084"/>
        <end position="1114"/>
    </location>
</feature>
<name>A0A8S1LLK9_PARPR</name>
<evidence type="ECO:0000313" key="2">
    <source>
        <dbReference type="EMBL" id="CAD8063674.1"/>
    </source>
</evidence>
<feature type="compositionally biased region" description="Polar residues" evidence="1">
    <location>
        <begin position="1099"/>
        <end position="1114"/>
    </location>
</feature>
<dbReference type="Proteomes" id="UP000688137">
    <property type="component" value="Unassembled WGS sequence"/>
</dbReference>
<comment type="caution">
    <text evidence="2">The sequence shown here is derived from an EMBL/GenBank/DDBJ whole genome shotgun (WGS) entry which is preliminary data.</text>
</comment>
<gene>
    <name evidence="2" type="ORF">PPRIM_AZ9-3.1.T0350083</name>
</gene>
<feature type="region of interest" description="Disordered" evidence="1">
    <location>
        <begin position="1052"/>
        <end position="1072"/>
    </location>
</feature>
<dbReference type="PANTHER" id="PTHR21467">
    <property type="entry name" value="PROTEIN PHOSPHATASE 4 REGULATORY SUBUNIT 4 PPP4R4"/>
    <property type="match status" value="1"/>
</dbReference>
<proteinExistence type="predicted"/>
<evidence type="ECO:0000256" key="1">
    <source>
        <dbReference type="SAM" id="MobiDB-lite"/>
    </source>
</evidence>